<evidence type="ECO:0000256" key="1">
    <source>
        <dbReference type="SAM" id="MobiDB-lite"/>
    </source>
</evidence>
<comment type="caution">
    <text evidence="3">The sequence shown here is derived from an EMBL/GenBank/DDBJ whole genome shotgun (WGS) entry which is preliminary data.</text>
</comment>
<evidence type="ECO:0000313" key="3">
    <source>
        <dbReference type="EMBL" id="KAL3645223.1"/>
    </source>
</evidence>
<dbReference type="EMBL" id="JAVIJP010000013">
    <property type="protein sequence ID" value="KAL3645223.1"/>
    <property type="molecule type" value="Genomic_DNA"/>
</dbReference>
<name>A0ABD3DSH2_9LAMI</name>
<keyword evidence="2" id="KW-1133">Transmembrane helix</keyword>
<dbReference type="PANTHER" id="PTHR37385:SF2">
    <property type="entry name" value="PROTEIN LPA2"/>
    <property type="match status" value="1"/>
</dbReference>
<evidence type="ECO:0008006" key="5">
    <source>
        <dbReference type="Google" id="ProtNLM"/>
    </source>
</evidence>
<feature type="transmembrane region" description="Helical" evidence="2">
    <location>
        <begin position="112"/>
        <end position="136"/>
    </location>
</feature>
<keyword evidence="4" id="KW-1185">Reference proteome</keyword>
<evidence type="ECO:0000313" key="4">
    <source>
        <dbReference type="Proteomes" id="UP001632038"/>
    </source>
</evidence>
<organism evidence="3 4">
    <name type="scientific">Castilleja foliolosa</name>
    <dbReference type="NCBI Taxonomy" id="1961234"/>
    <lineage>
        <taxon>Eukaryota</taxon>
        <taxon>Viridiplantae</taxon>
        <taxon>Streptophyta</taxon>
        <taxon>Embryophyta</taxon>
        <taxon>Tracheophyta</taxon>
        <taxon>Spermatophyta</taxon>
        <taxon>Magnoliopsida</taxon>
        <taxon>eudicotyledons</taxon>
        <taxon>Gunneridae</taxon>
        <taxon>Pentapetalae</taxon>
        <taxon>asterids</taxon>
        <taxon>lamiids</taxon>
        <taxon>Lamiales</taxon>
        <taxon>Orobanchaceae</taxon>
        <taxon>Pedicularideae</taxon>
        <taxon>Castillejinae</taxon>
        <taxon>Castilleja</taxon>
    </lineage>
</organism>
<accession>A0ABD3DSH2</accession>
<keyword evidence="2" id="KW-0472">Membrane</keyword>
<protein>
    <recommendedName>
        <fullName evidence="5">Protein LOW PSII ACCUMULATION 2, chloroplastic</fullName>
    </recommendedName>
</protein>
<sequence>MAQILHPPLSSSSFTTIKPHRLLQFKPAKLYIKSQQDSSTEQSTSGPGPSVKKPDGSSPGLGFGSSAAGPAKKPPKGNRERTSVIRRNPFGKPSLTPQQAAQAEEMKKNESAFLLTWFGLGAVILLEGIALSASGFLPEAWDKFLVKYLYPIFTPTVFLFIAGTVTYGVLKYLQNEKSNPEN</sequence>
<dbReference type="InterPro" id="IPR038789">
    <property type="entry name" value="LPA2-like"/>
</dbReference>
<feature type="transmembrane region" description="Helical" evidence="2">
    <location>
        <begin position="148"/>
        <end position="170"/>
    </location>
</feature>
<evidence type="ECO:0000256" key="2">
    <source>
        <dbReference type="SAM" id="Phobius"/>
    </source>
</evidence>
<feature type="region of interest" description="Disordered" evidence="1">
    <location>
        <begin position="33"/>
        <end position="97"/>
    </location>
</feature>
<dbReference type="AlphaFoldDB" id="A0ABD3DSH2"/>
<reference evidence="4" key="1">
    <citation type="journal article" date="2024" name="IScience">
        <title>Strigolactones Initiate the Formation of Haustorium-like Structures in Castilleja.</title>
        <authorList>
            <person name="Buerger M."/>
            <person name="Peterson D."/>
            <person name="Chory J."/>
        </authorList>
    </citation>
    <scope>NUCLEOTIDE SEQUENCE [LARGE SCALE GENOMIC DNA]</scope>
</reference>
<dbReference type="Proteomes" id="UP001632038">
    <property type="component" value="Unassembled WGS sequence"/>
</dbReference>
<feature type="compositionally biased region" description="Low complexity" evidence="1">
    <location>
        <begin position="34"/>
        <end position="45"/>
    </location>
</feature>
<dbReference type="PANTHER" id="PTHR37385">
    <property type="entry name" value="PROTEIN LOW PSII ACCUMULATION 2, CHLOROPLASTIC"/>
    <property type="match status" value="1"/>
</dbReference>
<gene>
    <name evidence="3" type="ORF">CASFOL_010403</name>
</gene>
<keyword evidence="2" id="KW-0812">Transmembrane</keyword>
<proteinExistence type="predicted"/>